<sequence>MTCSRSRRARWWVAVTAVALTASGAGCSTQAPHGPGVDMTSSPTALPVVAAPDRFRVRAEQTAASLRSGGTLEHLHDAVVLMQPVMVGGGFGDDGVAKETFLAGLVRLSPRVTGAGWPVTLRPPGLAPRDVVTLGPRETLELATHLQPCGGRGQERCGLTVTGAERGSVSVLTQRGAMTAPVWRFTGSGIDDPLVVVALPPGVLTEAHGAGGAPSPQDGDLLGAASATATGPTSLTVRVYSSACEVDLQAHVWEADDVVVVGGTTGGWGGVAACPAMLMATPAEVRLARPLDGRPVVEVVSGRLLGPERY</sequence>
<comment type="caution">
    <text evidence="2">The sequence shown here is derived from an EMBL/GenBank/DDBJ whole genome shotgun (WGS) entry which is preliminary data.</text>
</comment>
<reference evidence="2 3" key="1">
    <citation type="submission" date="2020-08" db="EMBL/GenBank/DDBJ databases">
        <title>Genomic Encyclopedia of Type Strains, Phase IV (KMG-V): Genome sequencing to study the core and pangenomes of soil and plant-associated prokaryotes.</title>
        <authorList>
            <person name="Whitman W."/>
        </authorList>
    </citation>
    <scope>NUCLEOTIDE SEQUENCE [LARGE SCALE GENOMIC DNA]</scope>
    <source>
        <strain evidence="2 3">B3ACCR2</strain>
    </source>
</reference>
<organism evidence="2 3">
    <name type="scientific">Terracoccus luteus</name>
    <dbReference type="NCBI Taxonomy" id="53356"/>
    <lineage>
        <taxon>Bacteria</taxon>
        <taxon>Bacillati</taxon>
        <taxon>Actinomycetota</taxon>
        <taxon>Actinomycetes</taxon>
        <taxon>Micrococcales</taxon>
        <taxon>Intrasporangiaceae</taxon>
        <taxon>Terracoccus</taxon>
    </lineage>
</organism>
<dbReference type="AlphaFoldDB" id="A0A839PZK7"/>
<evidence type="ECO:0008006" key="4">
    <source>
        <dbReference type="Google" id="ProtNLM"/>
    </source>
</evidence>
<accession>A0A839PZK7</accession>
<name>A0A839PZK7_9MICO</name>
<keyword evidence="1" id="KW-0732">Signal</keyword>
<feature type="chain" id="PRO_5039391904" description="Lipoprotein" evidence="1">
    <location>
        <begin position="25"/>
        <end position="310"/>
    </location>
</feature>
<dbReference type="Proteomes" id="UP000590811">
    <property type="component" value="Unassembled WGS sequence"/>
</dbReference>
<protein>
    <recommendedName>
        <fullName evidence="4">Lipoprotein</fullName>
    </recommendedName>
</protein>
<dbReference type="RefSeq" id="WP_184509276.1">
    <property type="nucleotide sequence ID" value="NZ_JACHVT010000003.1"/>
</dbReference>
<evidence type="ECO:0000313" key="3">
    <source>
        <dbReference type="Proteomes" id="UP000590811"/>
    </source>
</evidence>
<dbReference type="PROSITE" id="PS51257">
    <property type="entry name" value="PROKAR_LIPOPROTEIN"/>
    <property type="match status" value="1"/>
</dbReference>
<evidence type="ECO:0000313" key="2">
    <source>
        <dbReference type="EMBL" id="MBB2986232.1"/>
    </source>
</evidence>
<evidence type="ECO:0000256" key="1">
    <source>
        <dbReference type="SAM" id="SignalP"/>
    </source>
</evidence>
<feature type="signal peptide" evidence="1">
    <location>
        <begin position="1"/>
        <end position="24"/>
    </location>
</feature>
<gene>
    <name evidence="2" type="ORF">FHW14_001386</name>
</gene>
<dbReference type="EMBL" id="JACHVT010000003">
    <property type="protein sequence ID" value="MBB2986232.1"/>
    <property type="molecule type" value="Genomic_DNA"/>
</dbReference>
<proteinExistence type="predicted"/>